<evidence type="ECO:0000256" key="1">
    <source>
        <dbReference type="ARBA" id="ARBA00004141"/>
    </source>
</evidence>
<dbReference type="Pfam" id="PF01925">
    <property type="entry name" value="TauE"/>
    <property type="match status" value="1"/>
</dbReference>
<evidence type="ECO:0000256" key="5">
    <source>
        <dbReference type="SAM" id="Phobius"/>
    </source>
</evidence>
<dbReference type="AlphaFoldDB" id="X1J0Z6"/>
<evidence type="ECO:0008006" key="7">
    <source>
        <dbReference type="Google" id="ProtNLM"/>
    </source>
</evidence>
<evidence type="ECO:0000256" key="2">
    <source>
        <dbReference type="ARBA" id="ARBA00022692"/>
    </source>
</evidence>
<reference evidence="6" key="1">
    <citation type="journal article" date="2014" name="Front. Microbiol.">
        <title>High frequency of phylogenetically diverse reductive dehalogenase-homologous genes in deep subseafloor sedimentary metagenomes.</title>
        <authorList>
            <person name="Kawai M."/>
            <person name="Futagami T."/>
            <person name="Toyoda A."/>
            <person name="Takaki Y."/>
            <person name="Nishi S."/>
            <person name="Hori S."/>
            <person name="Arai W."/>
            <person name="Tsubouchi T."/>
            <person name="Morono Y."/>
            <person name="Uchiyama I."/>
            <person name="Ito T."/>
            <person name="Fujiyama A."/>
            <person name="Inagaki F."/>
            <person name="Takami H."/>
        </authorList>
    </citation>
    <scope>NUCLEOTIDE SEQUENCE</scope>
    <source>
        <strain evidence="6">Expedition CK06-06</strain>
    </source>
</reference>
<protein>
    <recommendedName>
        <fullName evidence="7">Membrane transporter protein</fullName>
    </recommendedName>
</protein>
<feature type="transmembrane region" description="Helical" evidence="5">
    <location>
        <begin position="39"/>
        <end position="61"/>
    </location>
</feature>
<keyword evidence="2 5" id="KW-0812">Transmembrane</keyword>
<comment type="caution">
    <text evidence="6">The sequence shown here is derived from an EMBL/GenBank/DDBJ whole genome shotgun (WGS) entry which is preliminary data.</text>
</comment>
<keyword evidence="4 5" id="KW-0472">Membrane</keyword>
<evidence type="ECO:0000256" key="3">
    <source>
        <dbReference type="ARBA" id="ARBA00022989"/>
    </source>
</evidence>
<dbReference type="InterPro" id="IPR002781">
    <property type="entry name" value="TM_pro_TauE-like"/>
</dbReference>
<comment type="subcellular location">
    <subcellularLocation>
        <location evidence="1">Membrane</location>
        <topology evidence="1">Multi-pass membrane protein</topology>
    </subcellularLocation>
</comment>
<organism evidence="6">
    <name type="scientific">marine sediment metagenome</name>
    <dbReference type="NCBI Taxonomy" id="412755"/>
    <lineage>
        <taxon>unclassified sequences</taxon>
        <taxon>metagenomes</taxon>
        <taxon>ecological metagenomes</taxon>
    </lineage>
</organism>
<feature type="transmembrane region" description="Helical" evidence="5">
    <location>
        <begin position="7"/>
        <end position="33"/>
    </location>
</feature>
<sequence>MISYVSFIGLGFIIGVLSGLFGVGGGFLLVPLLNAVFNIPYNIAIGSSLCQMVGTSSAASLKHKDYGNIDYKLAGFILMGSIVGAE</sequence>
<evidence type="ECO:0000256" key="4">
    <source>
        <dbReference type="ARBA" id="ARBA00023136"/>
    </source>
</evidence>
<dbReference type="EMBL" id="BARU01031523">
    <property type="protein sequence ID" value="GAH75185.1"/>
    <property type="molecule type" value="Genomic_DNA"/>
</dbReference>
<dbReference type="PANTHER" id="PTHR43701:SF2">
    <property type="entry name" value="MEMBRANE TRANSPORTER PROTEIN YJNA-RELATED"/>
    <property type="match status" value="1"/>
</dbReference>
<dbReference type="InterPro" id="IPR051598">
    <property type="entry name" value="TSUP/Inactive_protease-like"/>
</dbReference>
<proteinExistence type="predicted"/>
<accession>X1J0Z6</accession>
<feature type="non-terminal residue" evidence="6">
    <location>
        <position position="86"/>
    </location>
</feature>
<name>X1J0Z6_9ZZZZ</name>
<gene>
    <name evidence="6" type="ORF">S03H2_49847</name>
</gene>
<dbReference type="GO" id="GO:0016020">
    <property type="term" value="C:membrane"/>
    <property type="evidence" value="ECO:0007669"/>
    <property type="project" value="UniProtKB-SubCell"/>
</dbReference>
<keyword evidence="3 5" id="KW-1133">Transmembrane helix</keyword>
<dbReference type="PANTHER" id="PTHR43701">
    <property type="entry name" value="MEMBRANE TRANSPORTER PROTEIN MJ0441-RELATED"/>
    <property type="match status" value="1"/>
</dbReference>
<evidence type="ECO:0000313" key="6">
    <source>
        <dbReference type="EMBL" id="GAH75185.1"/>
    </source>
</evidence>